<dbReference type="Proteomes" id="UP001242314">
    <property type="component" value="Unassembled WGS sequence"/>
</dbReference>
<keyword evidence="3" id="KW-1185">Reference proteome</keyword>
<keyword evidence="1" id="KW-0472">Membrane</keyword>
<dbReference type="EMBL" id="JASGWX010000015">
    <property type="protein sequence ID" value="MDP4485565.1"/>
    <property type="molecule type" value="Genomic_DNA"/>
</dbReference>
<evidence type="ECO:0000313" key="2">
    <source>
        <dbReference type="EMBL" id="MDP4485565.1"/>
    </source>
</evidence>
<reference evidence="2 3" key="1">
    <citation type="submission" date="2023-04" db="EMBL/GenBank/DDBJ databases">
        <title>Novel Pseudoalteromonas species isolated from Pacific coral.</title>
        <authorList>
            <person name="Videau P."/>
            <person name="Shlafstein M.D."/>
            <person name="Oline D.K."/>
            <person name="Strangman W.K."/>
            <person name="Hahnke R.L."/>
            <person name="Saw J.H."/>
            <person name="Ushijima B."/>
        </authorList>
    </citation>
    <scope>NUCLEOTIDE SEQUENCE [LARGE SCALE GENOMIC DNA]</scope>
    <source>
        <strain evidence="2 3">LMG 14908</strain>
    </source>
</reference>
<accession>A0ABT9GI65</accession>
<comment type="caution">
    <text evidence="2">The sequence shown here is derived from an EMBL/GenBank/DDBJ whole genome shotgun (WGS) entry which is preliminary data.</text>
</comment>
<keyword evidence="1" id="KW-0812">Transmembrane</keyword>
<proteinExistence type="predicted"/>
<dbReference type="RefSeq" id="WP_039486717.1">
    <property type="nucleotide sequence ID" value="NZ_JASGWX010000015.1"/>
</dbReference>
<evidence type="ECO:0000313" key="3">
    <source>
        <dbReference type="Proteomes" id="UP001242314"/>
    </source>
</evidence>
<evidence type="ECO:0000256" key="1">
    <source>
        <dbReference type="SAM" id="Phobius"/>
    </source>
</evidence>
<keyword evidence="1" id="KW-1133">Transmembrane helix</keyword>
<gene>
    <name evidence="2" type="ORF">QDH73_16260</name>
</gene>
<organism evidence="2 3">
    <name type="scientific">Pseudoalteromonas distincta</name>
    <dbReference type="NCBI Taxonomy" id="77608"/>
    <lineage>
        <taxon>Bacteria</taxon>
        <taxon>Pseudomonadati</taxon>
        <taxon>Pseudomonadota</taxon>
        <taxon>Gammaproteobacteria</taxon>
        <taxon>Alteromonadales</taxon>
        <taxon>Pseudoalteromonadaceae</taxon>
        <taxon>Pseudoalteromonas</taxon>
    </lineage>
</organism>
<sequence length="253" mass="29114">MKKSIYSNEWLVCTLLILIGFIVGISTNSIMDILLSKFKQDSLANWITSISTFVIMVATIALACIAWKVRNTWVNEKKYNLSAILLNDISSFYCISFELRESQVQIFDLYEHLRLSEYDDAESFKIADERSLPDASLQAELSRIKTAREASIRDYEEKYRAHGTLKKEQIKYKNAALVNSSLVSWGNEALGLIKSIEINTAEFYETISPRYKLLSKTVAENDLDILDLPKLKESKLFKKYEGKYKFSDVYCDD</sequence>
<feature type="transmembrane region" description="Helical" evidence="1">
    <location>
        <begin position="12"/>
        <end position="31"/>
    </location>
</feature>
<feature type="transmembrane region" description="Helical" evidence="1">
    <location>
        <begin position="43"/>
        <end position="67"/>
    </location>
</feature>
<name>A0ABT9GI65_9GAMM</name>
<protein>
    <submittedName>
        <fullName evidence="2">Uncharacterized protein</fullName>
    </submittedName>
</protein>